<comment type="caution">
    <text evidence="2">The sequence shown here is derived from an EMBL/GenBank/DDBJ whole genome shotgun (WGS) entry which is preliminary data.</text>
</comment>
<dbReference type="CDD" id="cd05403">
    <property type="entry name" value="NT_KNTase_like"/>
    <property type="match status" value="1"/>
</dbReference>
<evidence type="ECO:0000259" key="1">
    <source>
        <dbReference type="Pfam" id="PF18765"/>
    </source>
</evidence>
<proteinExistence type="predicted"/>
<sequence>MDKRIIEQLKDFFASQEKIKLAFLFGSQSKGRGIAESDFDIAVWPDDSVTEKEMTSIWVELQRLLKTSVDLVDLSSARATIAWEAFRGTPLSIKDEFFYINKMLEVSSEAEDFQDFVLDVWRLRQEAEKE</sequence>
<dbReference type="PANTHER" id="PTHR43852">
    <property type="entry name" value="NUCLEOTIDYLTRANSFERASE"/>
    <property type="match status" value="1"/>
</dbReference>
<accession>A0A1F4SUV1</accession>
<dbReference type="Proteomes" id="UP000178417">
    <property type="component" value="Unassembled WGS sequence"/>
</dbReference>
<dbReference type="EMBL" id="MEUB01000011">
    <property type="protein sequence ID" value="OGC24200.1"/>
    <property type="molecule type" value="Genomic_DNA"/>
</dbReference>
<dbReference type="InterPro" id="IPR052930">
    <property type="entry name" value="TA_antitoxin_MntA"/>
</dbReference>
<dbReference type="NCBIfam" id="NF047752">
    <property type="entry name" value="MntA_antitoxin"/>
    <property type="match status" value="1"/>
</dbReference>
<gene>
    <name evidence="2" type="ORF">A2310_06615</name>
</gene>
<evidence type="ECO:0000313" key="2">
    <source>
        <dbReference type="EMBL" id="OGC24200.1"/>
    </source>
</evidence>
<reference evidence="2 3" key="1">
    <citation type="journal article" date="2016" name="Nat. Commun.">
        <title>Thousands of microbial genomes shed light on interconnected biogeochemical processes in an aquifer system.</title>
        <authorList>
            <person name="Anantharaman K."/>
            <person name="Brown C.T."/>
            <person name="Hug L.A."/>
            <person name="Sharon I."/>
            <person name="Castelle C.J."/>
            <person name="Probst A.J."/>
            <person name="Thomas B.C."/>
            <person name="Singh A."/>
            <person name="Wilkins M.J."/>
            <person name="Karaoz U."/>
            <person name="Brodie E.L."/>
            <person name="Williams K.H."/>
            <person name="Hubbard S.S."/>
            <person name="Banfield J.F."/>
        </authorList>
    </citation>
    <scope>NUCLEOTIDE SEQUENCE [LARGE SCALE GENOMIC DNA]</scope>
</reference>
<name>A0A1F4SUV1_UNCSA</name>
<evidence type="ECO:0000313" key="3">
    <source>
        <dbReference type="Proteomes" id="UP000178417"/>
    </source>
</evidence>
<dbReference type="SUPFAM" id="SSF81301">
    <property type="entry name" value="Nucleotidyltransferase"/>
    <property type="match status" value="1"/>
</dbReference>
<dbReference type="InterPro" id="IPR043519">
    <property type="entry name" value="NT_sf"/>
</dbReference>
<organism evidence="2 3">
    <name type="scientific">candidate division WOR-1 bacterium RIFOXYB2_FULL_37_13</name>
    <dbReference type="NCBI Taxonomy" id="1802579"/>
    <lineage>
        <taxon>Bacteria</taxon>
        <taxon>Bacillati</taxon>
        <taxon>Saganbacteria</taxon>
    </lineage>
</organism>
<protein>
    <recommendedName>
        <fullName evidence="1">Polymerase beta nucleotidyltransferase domain-containing protein</fullName>
    </recommendedName>
</protein>
<dbReference type="AlphaFoldDB" id="A0A1F4SUV1"/>
<dbReference type="STRING" id="1802579.A2310_06615"/>
<dbReference type="Pfam" id="PF18765">
    <property type="entry name" value="Polbeta"/>
    <property type="match status" value="1"/>
</dbReference>
<dbReference type="InterPro" id="IPR041633">
    <property type="entry name" value="Polbeta"/>
</dbReference>
<feature type="domain" description="Polymerase beta nucleotidyltransferase" evidence="1">
    <location>
        <begin position="7"/>
        <end position="96"/>
    </location>
</feature>
<dbReference type="PANTHER" id="PTHR43852:SF3">
    <property type="entry name" value="NUCLEOTIDYLTRANSFERASE"/>
    <property type="match status" value="1"/>
</dbReference>
<dbReference type="Gene3D" id="3.30.460.10">
    <property type="entry name" value="Beta Polymerase, domain 2"/>
    <property type="match status" value="1"/>
</dbReference>